<keyword evidence="2" id="KW-0812">Transmembrane</keyword>
<protein>
    <submittedName>
        <fullName evidence="3">Uncharacterized protein</fullName>
    </submittedName>
</protein>
<gene>
    <name evidence="3" type="ORF">BIV23_42490</name>
</gene>
<feature type="compositionally biased region" description="Gly residues" evidence="1">
    <location>
        <begin position="12"/>
        <end position="34"/>
    </location>
</feature>
<name>A0A1S2P3N7_9ACTN</name>
<feature type="compositionally biased region" description="Low complexity" evidence="1">
    <location>
        <begin position="47"/>
        <end position="70"/>
    </location>
</feature>
<dbReference type="Proteomes" id="UP000179642">
    <property type="component" value="Unassembled WGS sequence"/>
</dbReference>
<evidence type="ECO:0000313" key="4">
    <source>
        <dbReference type="Proteomes" id="UP000179642"/>
    </source>
</evidence>
<feature type="compositionally biased region" description="Basic and acidic residues" evidence="1">
    <location>
        <begin position="93"/>
        <end position="107"/>
    </location>
</feature>
<dbReference type="RefSeq" id="WP_071386340.1">
    <property type="nucleotide sequence ID" value="NZ_MLYO01000110.1"/>
</dbReference>
<sequence>MPGAPTDPLTGGATGPLSGGATGPLSGGATGALSGGVTNSLPGAATGPLPDAASDPLPGAAGAPPQLLPDVKPCADSGGTQCRPGDAPCRDSTGCRDGESCADRTPCRDTAPCQSGGRDCLRSGGGAGSGSGSGGAGVSGGGACSDTNTHTHTHTCTEPGTPQHDSSHGTPSREDDDCAPVGVQHGVEAGQGGSFTGSVPALVAGGILVAVACAGAGHRLYGDRRAAAGRRPTGV</sequence>
<evidence type="ECO:0000313" key="3">
    <source>
        <dbReference type="EMBL" id="OIJ87684.1"/>
    </source>
</evidence>
<reference evidence="3 4" key="1">
    <citation type="submission" date="2016-10" db="EMBL/GenBank/DDBJ databases">
        <title>Genome sequence of Streptomyces sp. MUSC 1.</title>
        <authorList>
            <person name="Lee L.-H."/>
            <person name="Ser H.-L."/>
            <person name="Law J.W.-F."/>
        </authorList>
    </citation>
    <scope>NUCLEOTIDE SEQUENCE [LARGE SCALE GENOMIC DNA]</scope>
    <source>
        <strain evidence="3 4">MUSC 1</strain>
    </source>
</reference>
<feature type="transmembrane region" description="Helical" evidence="2">
    <location>
        <begin position="201"/>
        <end position="221"/>
    </location>
</feature>
<keyword evidence="2" id="KW-0472">Membrane</keyword>
<feature type="compositionally biased region" description="Gly residues" evidence="1">
    <location>
        <begin position="123"/>
        <end position="143"/>
    </location>
</feature>
<evidence type="ECO:0000256" key="1">
    <source>
        <dbReference type="SAM" id="MobiDB-lite"/>
    </source>
</evidence>
<organism evidence="3 4">
    <name type="scientific">Streptomyces monashensis</name>
    <dbReference type="NCBI Taxonomy" id="1678012"/>
    <lineage>
        <taxon>Bacteria</taxon>
        <taxon>Bacillati</taxon>
        <taxon>Actinomycetota</taxon>
        <taxon>Actinomycetes</taxon>
        <taxon>Kitasatosporales</taxon>
        <taxon>Streptomycetaceae</taxon>
        <taxon>Streptomyces</taxon>
    </lineage>
</organism>
<dbReference type="AlphaFoldDB" id="A0A1S2P3N7"/>
<feature type="compositionally biased region" description="Low complexity" evidence="1">
    <location>
        <begin position="147"/>
        <end position="157"/>
    </location>
</feature>
<keyword evidence="2" id="KW-1133">Transmembrane helix</keyword>
<dbReference type="OrthoDB" id="4339146at2"/>
<accession>A0A1S2P3N7</accession>
<dbReference type="EMBL" id="MLYO01000110">
    <property type="protein sequence ID" value="OIJ87684.1"/>
    <property type="molecule type" value="Genomic_DNA"/>
</dbReference>
<comment type="caution">
    <text evidence="3">The sequence shown here is derived from an EMBL/GenBank/DDBJ whole genome shotgun (WGS) entry which is preliminary data.</text>
</comment>
<feature type="region of interest" description="Disordered" evidence="1">
    <location>
        <begin position="1"/>
        <end position="185"/>
    </location>
</feature>
<keyword evidence="4" id="KW-1185">Reference proteome</keyword>
<proteinExistence type="predicted"/>
<evidence type="ECO:0000256" key="2">
    <source>
        <dbReference type="SAM" id="Phobius"/>
    </source>
</evidence>